<dbReference type="GO" id="GO:0016020">
    <property type="term" value="C:membrane"/>
    <property type="evidence" value="ECO:0007669"/>
    <property type="project" value="UniProtKB-SubCell"/>
</dbReference>
<evidence type="ECO:0000256" key="3">
    <source>
        <dbReference type="ARBA" id="ARBA00022989"/>
    </source>
</evidence>
<dbReference type="Pfam" id="PF04116">
    <property type="entry name" value="FA_hydroxylase"/>
    <property type="match status" value="1"/>
</dbReference>
<dbReference type="FunCoup" id="A0A1Y1UC73">
    <property type="interactions" value="95"/>
</dbReference>
<feature type="transmembrane region" description="Helical" evidence="5">
    <location>
        <begin position="80"/>
        <end position="106"/>
    </location>
</feature>
<feature type="domain" description="Fatty acid hydroxylase" evidence="6">
    <location>
        <begin position="170"/>
        <end position="298"/>
    </location>
</feature>
<keyword evidence="4 5" id="KW-0472">Membrane</keyword>
<evidence type="ECO:0000256" key="1">
    <source>
        <dbReference type="ARBA" id="ARBA00004370"/>
    </source>
</evidence>
<dbReference type="OrthoDB" id="6354873at2759"/>
<evidence type="ECO:0000256" key="4">
    <source>
        <dbReference type="ARBA" id="ARBA00023136"/>
    </source>
</evidence>
<keyword evidence="3 5" id="KW-1133">Transmembrane helix</keyword>
<dbReference type="AlphaFoldDB" id="A0A1Y1UC73"/>
<evidence type="ECO:0000313" key="8">
    <source>
        <dbReference type="Proteomes" id="UP000193218"/>
    </source>
</evidence>
<dbReference type="EMBL" id="NBSH01000012">
    <property type="protein sequence ID" value="ORX35096.1"/>
    <property type="molecule type" value="Genomic_DNA"/>
</dbReference>
<organism evidence="7 8">
    <name type="scientific">Kockovaella imperatae</name>
    <dbReference type="NCBI Taxonomy" id="4999"/>
    <lineage>
        <taxon>Eukaryota</taxon>
        <taxon>Fungi</taxon>
        <taxon>Dikarya</taxon>
        <taxon>Basidiomycota</taxon>
        <taxon>Agaricomycotina</taxon>
        <taxon>Tremellomycetes</taxon>
        <taxon>Tremellales</taxon>
        <taxon>Cuniculitremaceae</taxon>
        <taxon>Kockovaella</taxon>
    </lineage>
</organism>
<keyword evidence="2 5" id="KW-0812">Transmembrane</keyword>
<feature type="transmembrane region" description="Helical" evidence="5">
    <location>
        <begin position="164"/>
        <end position="184"/>
    </location>
</feature>
<keyword evidence="8" id="KW-1185">Reference proteome</keyword>
<dbReference type="GeneID" id="33555380"/>
<feature type="transmembrane region" description="Helical" evidence="5">
    <location>
        <begin position="127"/>
        <end position="144"/>
    </location>
</feature>
<evidence type="ECO:0000256" key="5">
    <source>
        <dbReference type="SAM" id="Phobius"/>
    </source>
</evidence>
<evidence type="ECO:0000256" key="2">
    <source>
        <dbReference type="ARBA" id="ARBA00022692"/>
    </source>
</evidence>
<reference evidence="7 8" key="1">
    <citation type="submission" date="2017-03" db="EMBL/GenBank/DDBJ databases">
        <title>Widespread Adenine N6-methylation of Active Genes in Fungi.</title>
        <authorList>
            <consortium name="DOE Joint Genome Institute"/>
            <person name="Mondo S.J."/>
            <person name="Dannebaum R.O."/>
            <person name="Kuo R.C."/>
            <person name="Louie K.B."/>
            <person name="Bewick A.J."/>
            <person name="Labutti K."/>
            <person name="Haridas S."/>
            <person name="Kuo A."/>
            <person name="Salamov A."/>
            <person name="Ahrendt S.R."/>
            <person name="Lau R."/>
            <person name="Bowen B.P."/>
            <person name="Lipzen A."/>
            <person name="Sullivan W."/>
            <person name="Andreopoulos W.B."/>
            <person name="Clum A."/>
            <person name="Lindquist E."/>
            <person name="Daum C."/>
            <person name="Northen T.R."/>
            <person name="Ramamoorthy G."/>
            <person name="Schmitz R.J."/>
            <person name="Gryganskyi A."/>
            <person name="Culley D."/>
            <person name="Magnuson J."/>
            <person name="James T.Y."/>
            <person name="O'Malley M.A."/>
            <person name="Stajich J.E."/>
            <person name="Spatafora J.W."/>
            <person name="Visel A."/>
            <person name="Grigoriev I.V."/>
        </authorList>
    </citation>
    <scope>NUCLEOTIDE SEQUENCE [LARGE SCALE GENOMIC DNA]</scope>
    <source>
        <strain evidence="7 8">NRRL Y-17943</strain>
    </source>
</reference>
<dbReference type="GO" id="GO:0016491">
    <property type="term" value="F:oxidoreductase activity"/>
    <property type="evidence" value="ECO:0007669"/>
    <property type="project" value="InterPro"/>
</dbReference>
<dbReference type="RefSeq" id="XP_021869312.1">
    <property type="nucleotide sequence ID" value="XM_022013572.1"/>
</dbReference>
<gene>
    <name evidence="7" type="ORF">BD324DRAFT_582666</name>
</gene>
<dbReference type="GO" id="GO:0008610">
    <property type="term" value="P:lipid biosynthetic process"/>
    <property type="evidence" value="ECO:0007669"/>
    <property type="project" value="InterPro"/>
</dbReference>
<evidence type="ECO:0000259" key="6">
    <source>
        <dbReference type="Pfam" id="PF04116"/>
    </source>
</evidence>
<proteinExistence type="predicted"/>
<feature type="transmembrane region" description="Helical" evidence="5">
    <location>
        <begin position="238"/>
        <end position="255"/>
    </location>
</feature>
<dbReference type="STRING" id="4999.A0A1Y1UC73"/>
<dbReference type="Proteomes" id="UP000193218">
    <property type="component" value="Unassembled WGS sequence"/>
</dbReference>
<accession>A0A1Y1UC73</accession>
<comment type="subcellular location">
    <subcellularLocation>
        <location evidence="1">Membrane</location>
    </subcellularLocation>
</comment>
<dbReference type="InterPro" id="IPR050307">
    <property type="entry name" value="Sterol_Desaturase_Related"/>
</dbReference>
<dbReference type="PANTHER" id="PTHR11863">
    <property type="entry name" value="STEROL DESATURASE"/>
    <property type="match status" value="1"/>
</dbReference>
<evidence type="ECO:0000313" key="7">
    <source>
        <dbReference type="EMBL" id="ORX35096.1"/>
    </source>
</evidence>
<comment type="caution">
    <text evidence="7">The sequence shown here is derived from an EMBL/GenBank/DDBJ whole genome shotgun (WGS) entry which is preliminary data.</text>
</comment>
<protein>
    <submittedName>
        <fullName evidence="7">Putative C-5 sterol desaturase</fullName>
    </submittedName>
</protein>
<dbReference type="InterPro" id="IPR006694">
    <property type="entry name" value="Fatty_acid_hydroxylase"/>
</dbReference>
<dbReference type="GO" id="GO:0005506">
    <property type="term" value="F:iron ion binding"/>
    <property type="evidence" value="ECO:0007669"/>
    <property type="project" value="InterPro"/>
</dbReference>
<sequence length="338" mass="39822">MDVILEFCDEWALDKAYAYFLPYPSQPSTIIASTNASASSLSSLFNSSSYASFASHLHTLDPSVKSGSLLPRDSILRQCISIYTIALVGALILYYLFCSISYYFFFDRRLEHHPRFLKNQIRMEIKSSMIAAPWIDLFTLPWFLGEVRGHSKLYNRVDDYGWAYLVASTVGFMFFTDFSIYWIHRLEHHPRIYKHIHKPHHKWIMPTPWAALAFHPVDGYAQSLPYHIFVYVFPMHRYLYMVLFVFVQLWTILIHDGDMITDHFLERYINSPAHHTLHHLYFTCNYGQYFTWADSYFDSYRAPEPELDPLIESLRMMKEKGLIDDAGNEIKQENKKTK</sequence>
<name>A0A1Y1UC73_9TREE</name>
<dbReference type="InParanoid" id="A0A1Y1UC73"/>